<protein>
    <submittedName>
        <fullName evidence="2">Uncharacterized protein</fullName>
    </submittedName>
</protein>
<sequence length="221" mass="24419">MYIPIVCTHPSTSLVAGSYCARSPGGSVSGISSSSSPSAASLRGGVRMPAESRRVWRAGRSSKFLEDGGAVFGQAGPVQPPSCRSRRLECEMLPSPVRTPGRRFNFLDADNAKEDALLVFADHKFWLVVLYGTSLAGSKSCLEYPTGPFVIHEAVHWGFHAMVKYFGPCLNTTILKHRYVGPHSNIETWISKHGKYTWDVPYEAKNEWDIPSMLKIMWDVP</sequence>
<evidence type="ECO:0000313" key="2">
    <source>
        <dbReference type="EMBL" id="KAJ7314569.1"/>
    </source>
</evidence>
<accession>A0AAD6ZAH8</accession>
<evidence type="ECO:0000313" key="3">
    <source>
        <dbReference type="Proteomes" id="UP001218218"/>
    </source>
</evidence>
<feature type="compositionally biased region" description="Low complexity" evidence="1">
    <location>
        <begin position="27"/>
        <end position="45"/>
    </location>
</feature>
<proteinExistence type="predicted"/>
<dbReference type="AlphaFoldDB" id="A0AAD6ZAH8"/>
<organism evidence="2 3">
    <name type="scientific">Mycena albidolilacea</name>
    <dbReference type="NCBI Taxonomy" id="1033008"/>
    <lineage>
        <taxon>Eukaryota</taxon>
        <taxon>Fungi</taxon>
        <taxon>Dikarya</taxon>
        <taxon>Basidiomycota</taxon>
        <taxon>Agaricomycotina</taxon>
        <taxon>Agaricomycetes</taxon>
        <taxon>Agaricomycetidae</taxon>
        <taxon>Agaricales</taxon>
        <taxon>Marasmiineae</taxon>
        <taxon>Mycenaceae</taxon>
        <taxon>Mycena</taxon>
    </lineage>
</organism>
<dbReference type="Proteomes" id="UP001218218">
    <property type="component" value="Unassembled WGS sequence"/>
</dbReference>
<feature type="region of interest" description="Disordered" evidence="1">
    <location>
        <begin position="27"/>
        <end position="46"/>
    </location>
</feature>
<dbReference type="EMBL" id="JARIHO010000066">
    <property type="protein sequence ID" value="KAJ7314569.1"/>
    <property type="molecule type" value="Genomic_DNA"/>
</dbReference>
<evidence type="ECO:0000256" key="1">
    <source>
        <dbReference type="SAM" id="MobiDB-lite"/>
    </source>
</evidence>
<gene>
    <name evidence="2" type="ORF">DFH08DRAFT_821227</name>
</gene>
<name>A0AAD6ZAH8_9AGAR</name>
<keyword evidence="3" id="KW-1185">Reference proteome</keyword>
<reference evidence="2" key="1">
    <citation type="submission" date="2023-03" db="EMBL/GenBank/DDBJ databases">
        <title>Massive genome expansion in bonnet fungi (Mycena s.s.) driven by repeated elements and novel gene families across ecological guilds.</title>
        <authorList>
            <consortium name="Lawrence Berkeley National Laboratory"/>
            <person name="Harder C.B."/>
            <person name="Miyauchi S."/>
            <person name="Viragh M."/>
            <person name="Kuo A."/>
            <person name="Thoen E."/>
            <person name="Andreopoulos B."/>
            <person name="Lu D."/>
            <person name="Skrede I."/>
            <person name="Drula E."/>
            <person name="Henrissat B."/>
            <person name="Morin E."/>
            <person name="Kohler A."/>
            <person name="Barry K."/>
            <person name="LaButti K."/>
            <person name="Morin E."/>
            <person name="Salamov A."/>
            <person name="Lipzen A."/>
            <person name="Mereny Z."/>
            <person name="Hegedus B."/>
            <person name="Baldrian P."/>
            <person name="Stursova M."/>
            <person name="Weitz H."/>
            <person name="Taylor A."/>
            <person name="Grigoriev I.V."/>
            <person name="Nagy L.G."/>
            <person name="Martin F."/>
            <person name="Kauserud H."/>
        </authorList>
    </citation>
    <scope>NUCLEOTIDE SEQUENCE</scope>
    <source>
        <strain evidence="2">CBHHK002</strain>
    </source>
</reference>
<comment type="caution">
    <text evidence="2">The sequence shown here is derived from an EMBL/GenBank/DDBJ whole genome shotgun (WGS) entry which is preliminary data.</text>
</comment>